<sequence>MIKHICDCGNDNVDIMSVVETVSEVNGCQISGVEITYVCSSCGATDKDHRYLYQLDKVSLKI</sequence>
<keyword evidence="2" id="KW-1185">Reference proteome</keyword>
<dbReference type="EMBL" id="CP006906">
    <property type="protein sequence ID" value="AIY85198.1"/>
    <property type="molecule type" value="Genomic_DNA"/>
</dbReference>
<reference evidence="1 2" key="1">
    <citation type="journal article" date="2015" name="Infect. Genet. Evol.">
        <title>Genomic sequences of six botulinum neurotoxin-producing strains representing three clostridial species illustrate the mobility and diversity of botulinum neurotoxin genes.</title>
        <authorList>
            <person name="Smith T.J."/>
            <person name="Hill K.K."/>
            <person name="Xie G."/>
            <person name="Foley B.T."/>
            <person name="Williamson C.H."/>
            <person name="Foster J.T."/>
            <person name="Johnson S.L."/>
            <person name="Chertkov O."/>
            <person name="Teshima H."/>
            <person name="Gibbons H.S."/>
            <person name="Johnsky L.A."/>
            <person name="Karavis M.A."/>
            <person name="Smith L.A."/>
        </authorList>
    </citation>
    <scope>NUCLEOTIDE SEQUENCE [LARGE SCALE GENOMIC DNA]</scope>
    <source>
        <strain evidence="1">Sullivan</strain>
        <plasmid evidence="2">Plasmid pCBJ</plasmid>
    </source>
</reference>
<dbReference type="KEGG" id="cbv:U729_3119"/>
<proteinExistence type="predicted"/>
<keyword evidence="1" id="KW-0614">Plasmid</keyword>
<dbReference type="HOGENOM" id="CLU_2895993_0_0_9"/>
<dbReference type="RefSeq" id="WP_040113603.1">
    <property type="nucleotide sequence ID" value="NZ_CP006906.1"/>
</dbReference>
<geneLocation type="plasmid" evidence="1 2">
    <name>pCBJ</name>
</geneLocation>
<dbReference type="Proteomes" id="UP000030635">
    <property type="component" value="Plasmid pCBJ"/>
</dbReference>
<name>A0A0A7G014_9CLOT</name>
<gene>
    <name evidence="1" type="ORF">U729_3119</name>
</gene>
<evidence type="ECO:0000313" key="1">
    <source>
        <dbReference type="EMBL" id="AIY85198.1"/>
    </source>
</evidence>
<accession>A0A0A7G014</accession>
<organism evidence="1 2">
    <name type="scientific">Clostridium baratii str. Sullivan</name>
    <dbReference type="NCBI Taxonomy" id="1415775"/>
    <lineage>
        <taxon>Bacteria</taxon>
        <taxon>Bacillati</taxon>
        <taxon>Bacillota</taxon>
        <taxon>Clostridia</taxon>
        <taxon>Eubacteriales</taxon>
        <taxon>Clostridiaceae</taxon>
        <taxon>Clostridium</taxon>
    </lineage>
</organism>
<dbReference type="AlphaFoldDB" id="A0A0A7G014"/>
<protein>
    <submittedName>
        <fullName evidence="1">Uncharacterized protein</fullName>
    </submittedName>
</protein>
<evidence type="ECO:0000313" key="2">
    <source>
        <dbReference type="Proteomes" id="UP000030635"/>
    </source>
</evidence>